<feature type="signal peptide" evidence="1">
    <location>
        <begin position="1"/>
        <end position="17"/>
    </location>
</feature>
<proteinExistence type="predicted"/>
<organism evidence="2">
    <name type="scientific">Brassica oleracea</name>
    <name type="common">Wild cabbage</name>
    <dbReference type="NCBI Taxonomy" id="3712"/>
    <lineage>
        <taxon>Eukaryota</taxon>
        <taxon>Viridiplantae</taxon>
        <taxon>Streptophyta</taxon>
        <taxon>Embryophyta</taxon>
        <taxon>Tracheophyta</taxon>
        <taxon>Spermatophyta</taxon>
        <taxon>Magnoliopsida</taxon>
        <taxon>eudicotyledons</taxon>
        <taxon>Gunneridae</taxon>
        <taxon>Pentapetalae</taxon>
        <taxon>rosids</taxon>
        <taxon>malvids</taxon>
        <taxon>Brassicales</taxon>
        <taxon>Brassicaceae</taxon>
        <taxon>Brassiceae</taxon>
        <taxon>Brassica</taxon>
    </lineage>
</organism>
<feature type="non-terminal residue" evidence="2">
    <location>
        <position position="1"/>
    </location>
</feature>
<evidence type="ECO:0000313" key="2">
    <source>
        <dbReference type="EMBL" id="VDD45163.1"/>
    </source>
</evidence>
<protein>
    <submittedName>
        <fullName evidence="2">Uncharacterized protein</fullName>
    </submittedName>
</protein>
<feature type="chain" id="PRO_5018058973" evidence="1">
    <location>
        <begin position="18"/>
        <end position="67"/>
    </location>
</feature>
<evidence type="ECO:0000256" key="1">
    <source>
        <dbReference type="SAM" id="SignalP"/>
    </source>
</evidence>
<dbReference type="AlphaFoldDB" id="A0A3P6EKI9"/>
<reference evidence="2" key="1">
    <citation type="submission" date="2018-11" db="EMBL/GenBank/DDBJ databases">
        <authorList>
            <consortium name="Genoscope - CEA"/>
            <person name="William W."/>
        </authorList>
    </citation>
    <scope>NUCLEOTIDE SEQUENCE</scope>
</reference>
<keyword evidence="1" id="KW-0732">Signal</keyword>
<sequence length="67" mass="7446">AISYHLLYLCIIKLSCAGVCFDSSFLVGVHVTHEKGCSMPAEPGRHCMPATKRSDSCDSLRILYYYS</sequence>
<gene>
    <name evidence="2" type="ORF">BOLC5T32710H</name>
</gene>
<name>A0A3P6EKI9_BRAOL</name>
<accession>A0A3P6EKI9</accession>
<dbReference type="EMBL" id="LR031877">
    <property type="protein sequence ID" value="VDD45163.1"/>
    <property type="molecule type" value="Genomic_DNA"/>
</dbReference>